<feature type="domain" description="GED" evidence="1">
    <location>
        <begin position="6"/>
        <end position="94"/>
    </location>
</feature>
<protein>
    <recommendedName>
        <fullName evidence="1">GED domain-containing protein</fullName>
    </recommendedName>
</protein>
<accession>A0A6A6DBV1</accession>
<dbReference type="GO" id="GO:0005525">
    <property type="term" value="F:GTP binding"/>
    <property type="evidence" value="ECO:0007669"/>
    <property type="project" value="InterPro"/>
</dbReference>
<reference evidence="2" key="1">
    <citation type="journal article" date="2020" name="Stud. Mycol.">
        <title>101 Dothideomycetes genomes: a test case for predicting lifestyles and emergence of pathogens.</title>
        <authorList>
            <person name="Haridas S."/>
            <person name="Albert R."/>
            <person name="Binder M."/>
            <person name="Bloem J."/>
            <person name="Labutti K."/>
            <person name="Salamov A."/>
            <person name="Andreopoulos B."/>
            <person name="Baker S."/>
            <person name="Barry K."/>
            <person name="Bills G."/>
            <person name="Bluhm B."/>
            <person name="Cannon C."/>
            <person name="Castanera R."/>
            <person name="Culley D."/>
            <person name="Daum C."/>
            <person name="Ezra D."/>
            <person name="Gonzalez J."/>
            <person name="Henrissat B."/>
            <person name="Kuo A."/>
            <person name="Liang C."/>
            <person name="Lipzen A."/>
            <person name="Lutzoni F."/>
            <person name="Magnuson J."/>
            <person name="Mondo S."/>
            <person name="Nolan M."/>
            <person name="Ohm R."/>
            <person name="Pangilinan J."/>
            <person name="Park H.-J."/>
            <person name="Ramirez L."/>
            <person name="Alfaro M."/>
            <person name="Sun H."/>
            <person name="Tritt A."/>
            <person name="Yoshinaga Y."/>
            <person name="Zwiers L.-H."/>
            <person name="Turgeon B."/>
            <person name="Goodwin S."/>
            <person name="Spatafora J."/>
            <person name="Crous P."/>
            <person name="Grigoriev I."/>
        </authorList>
    </citation>
    <scope>NUCLEOTIDE SEQUENCE</scope>
    <source>
        <strain evidence="2">CBS 207.26</strain>
    </source>
</reference>
<keyword evidence="3" id="KW-1185">Reference proteome</keyword>
<dbReference type="InterPro" id="IPR003130">
    <property type="entry name" value="GED"/>
</dbReference>
<dbReference type="Proteomes" id="UP000800200">
    <property type="component" value="Unassembled WGS sequence"/>
</dbReference>
<evidence type="ECO:0000313" key="2">
    <source>
        <dbReference type="EMBL" id="KAF2176917.1"/>
    </source>
</evidence>
<proteinExistence type="predicted"/>
<gene>
    <name evidence="2" type="ORF">K469DRAFT_605430</name>
</gene>
<dbReference type="GO" id="GO:0003924">
    <property type="term" value="F:GTPase activity"/>
    <property type="evidence" value="ECO:0007669"/>
    <property type="project" value="InterPro"/>
</dbReference>
<dbReference type="AlphaFoldDB" id="A0A6A6DBV1"/>
<dbReference type="InterPro" id="IPR020850">
    <property type="entry name" value="GED_dom"/>
</dbReference>
<dbReference type="Pfam" id="PF02212">
    <property type="entry name" value="GED"/>
    <property type="match status" value="1"/>
</dbReference>
<evidence type="ECO:0000259" key="1">
    <source>
        <dbReference type="PROSITE" id="PS51388"/>
    </source>
</evidence>
<sequence length="94" mass="10997">NAQQVREDILDILTSYYKVSRKCFVDVICKQVISYFLLERDESPLKIFRPELVMGLDDEQLKTITGENKKTKRQQSMLESEIKNLKAAMKVLRS</sequence>
<evidence type="ECO:0000313" key="3">
    <source>
        <dbReference type="Proteomes" id="UP000800200"/>
    </source>
</evidence>
<feature type="non-terminal residue" evidence="2">
    <location>
        <position position="1"/>
    </location>
</feature>
<dbReference type="EMBL" id="ML994698">
    <property type="protein sequence ID" value="KAF2176917.1"/>
    <property type="molecule type" value="Genomic_DNA"/>
</dbReference>
<organism evidence="2 3">
    <name type="scientific">Zopfia rhizophila CBS 207.26</name>
    <dbReference type="NCBI Taxonomy" id="1314779"/>
    <lineage>
        <taxon>Eukaryota</taxon>
        <taxon>Fungi</taxon>
        <taxon>Dikarya</taxon>
        <taxon>Ascomycota</taxon>
        <taxon>Pezizomycotina</taxon>
        <taxon>Dothideomycetes</taxon>
        <taxon>Dothideomycetes incertae sedis</taxon>
        <taxon>Zopfiaceae</taxon>
        <taxon>Zopfia</taxon>
    </lineage>
</organism>
<name>A0A6A6DBV1_9PEZI</name>
<dbReference type="PROSITE" id="PS51388">
    <property type="entry name" value="GED"/>
    <property type="match status" value="1"/>
</dbReference>
<dbReference type="OrthoDB" id="415706at2759"/>